<reference evidence="1 2" key="1">
    <citation type="journal article" date="2020" name="Mol. Plant">
        <title>The Chromosome-Based Rubber Tree Genome Provides New Insights into Spurge Genome Evolution and Rubber Biosynthesis.</title>
        <authorList>
            <person name="Liu J."/>
            <person name="Shi C."/>
            <person name="Shi C.C."/>
            <person name="Li W."/>
            <person name="Zhang Q.J."/>
            <person name="Zhang Y."/>
            <person name="Li K."/>
            <person name="Lu H.F."/>
            <person name="Shi C."/>
            <person name="Zhu S.T."/>
            <person name="Xiao Z.Y."/>
            <person name="Nan H."/>
            <person name="Yue Y."/>
            <person name="Zhu X.G."/>
            <person name="Wu Y."/>
            <person name="Hong X.N."/>
            <person name="Fan G.Y."/>
            <person name="Tong Y."/>
            <person name="Zhang D."/>
            <person name="Mao C.L."/>
            <person name="Liu Y.L."/>
            <person name="Hao S.J."/>
            <person name="Liu W.Q."/>
            <person name="Lv M.Q."/>
            <person name="Zhang H.B."/>
            <person name="Liu Y."/>
            <person name="Hu-Tang G.R."/>
            <person name="Wang J.P."/>
            <person name="Wang J.H."/>
            <person name="Sun Y.H."/>
            <person name="Ni S.B."/>
            <person name="Chen W.B."/>
            <person name="Zhang X.C."/>
            <person name="Jiao Y.N."/>
            <person name="Eichler E.E."/>
            <person name="Li G.H."/>
            <person name="Liu X."/>
            <person name="Gao L.Z."/>
        </authorList>
    </citation>
    <scope>NUCLEOTIDE SEQUENCE [LARGE SCALE GENOMIC DNA]</scope>
    <source>
        <strain evidence="2">cv. GT1</strain>
        <tissue evidence="1">Leaf</tissue>
    </source>
</reference>
<comment type="caution">
    <text evidence="1">The sequence shown here is derived from an EMBL/GenBank/DDBJ whole genome shotgun (WGS) entry which is preliminary data.</text>
</comment>
<accession>A0A6A6L2N2</accession>
<evidence type="ECO:0000313" key="1">
    <source>
        <dbReference type="EMBL" id="KAF2293939.1"/>
    </source>
</evidence>
<gene>
    <name evidence="1" type="ORF">GH714_005856</name>
</gene>
<evidence type="ECO:0000313" key="2">
    <source>
        <dbReference type="Proteomes" id="UP000467840"/>
    </source>
</evidence>
<organism evidence="1 2">
    <name type="scientific">Hevea brasiliensis</name>
    <name type="common">Para rubber tree</name>
    <name type="synonym">Siphonia brasiliensis</name>
    <dbReference type="NCBI Taxonomy" id="3981"/>
    <lineage>
        <taxon>Eukaryota</taxon>
        <taxon>Viridiplantae</taxon>
        <taxon>Streptophyta</taxon>
        <taxon>Embryophyta</taxon>
        <taxon>Tracheophyta</taxon>
        <taxon>Spermatophyta</taxon>
        <taxon>Magnoliopsida</taxon>
        <taxon>eudicotyledons</taxon>
        <taxon>Gunneridae</taxon>
        <taxon>Pentapetalae</taxon>
        <taxon>rosids</taxon>
        <taxon>fabids</taxon>
        <taxon>Malpighiales</taxon>
        <taxon>Euphorbiaceae</taxon>
        <taxon>Crotonoideae</taxon>
        <taxon>Micrandreae</taxon>
        <taxon>Hevea</taxon>
    </lineage>
</organism>
<proteinExistence type="predicted"/>
<keyword evidence="2" id="KW-1185">Reference proteome</keyword>
<protein>
    <submittedName>
        <fullName evidence="1">Uncharacterized protein</fullName>
    </submittedName>
</protein>
<dbReference type="AlphaFoldDB" id="A0A6A6L2N2"/>
<dbReference type="Proteomes" id="UP000467840">
    <property type="component" value="Chromosome 7"/>
</dbReference>
<name>A0A6A6L2N2_HEVBR</name>
<sequence>MIRQQSRNYPVQLRHIGRPWETCIIDLATKLNSGEIALSLFTLSFQEKFQMAPVGIRLWRYLREEAAKGKMIMEDHHWEHKLLDRIMEVVERGLKRQEELLLQKLEKYEKSFQEKIDKVVEAIQVVTENVAVFNNDDPPLENSSEEQDVFDETSNKKDKCIEMEQNQDFVFDLSSAREEYEEEKDKDGDDCKLELTMGNAEAKPEILAANFWGFS</sequence>
<dbReference type="EMBL" id="JAAGAX010000013">
    <property type="protein sequence ID" value="KAF2293939.1"/>
    <property type="molecule type" value="Genomic_DNA"/>
</dbReference>